<proteinExistence type="predicted"/>
<feature type="region of interest" description="Disordered" evidence="1">
    <location>
        <begin position="15"/>
        <end position="57"/>
    </location>
</feature>
<accession>A0A220IT22</accession>
<protein>
    <submittedName>
        <fullName evidence="2">Uncharacterized protein</fullName>
    </submittedName>
</protein>
<dbReference type="EMBL" id="KY503031">
    <property type="protein sequence ID" value="ASI38008.1"/>
    <property type="molecule type" value="Genomic_DNA"/>
</dbReference>
<dbReference type="AlphaFoldDB" id="A0A220IT22"/>
<sequence length="101" mass="10930">MCVSVGLLAKASAQTLPASPIHRQKKPRSSRDRIEAEVGTVEEPLREGDQTFVKPAEPSVPSALFGKLAENDMFIANAVIATNCPCRHLEPQPESSQDHVP</sequence>
<reference evidence="2" key="1">
    <citation type="submission" date="2017-01" db="EMBL/GenBank/DDBJ databases">
        <title>IS1411 activates the second repA gene of the plasmid pG20 in Pseudomonas fluorescens PC20.</title>
        <authorList>
            <person name="Naanuri E."/>
            <person name="Heinaru E."/>
            <person name="Joesaar M."/>
            <person name="Heinaru A."/>
        </authorList>
    </citation>
    <scope>NUCLEOTIDE SEQUENCE</scope>
    <source>
        <strain evidence="2">PC20</strain>
    </source>
</reference>
<evidence type="ECO:0000313" key="2">
    <source>
        <dbReference type="EMBL" id="ASI38008.1"/>
    </source>
</evidence>
<name>A0A220IT22_PSEFL</name>
<organism evidence="2">
    <name type="scientific">Pseudomonas fluorescens</name>
    <dbReference type="NCBI Taxonomy" id="294"/>
    <lineage>
        <taxon>Bacteria</taxon>
        <taxon>Pseudomonadati</taxon>
        <taxon>Pseudomonadota</taxon>
        <taxon>Gammaproteobacteria</taxon>
        <taxon>Pseudomonadales</taxon>
        <taxon>Pseudomonadaceae</taxon>
        <taxon>Pseudomonas</taxon>
    </lineage>
</organism>
<evidence type="ECO:0000256" key="1">
    <source>
        <dbReference type="SAM" id="MobiDB-lite"/>
    </source>
</evidence>